<dbReference type="CDD" id="cd03357">
    <property type="entry name" value="LbH_MAT_GAT"/>
    <property type="match status" value="1"/>
</dbReference>
<feature type="compositionally biased region" description="Polar residues" evidence="3">
    <location>
        <begin position="630"/>
        <end position="662"/>
    </location>
</feature>
<feature type="compositionally biased region" description="Basic residues" evidence="3">
    <location>
        <begin position="37"/>
        <end position="47"/>
    </location>
</feature>
<sequence>MAKWFRRLLPRKGGDDPGTAAQKQTSINSSVTESTHHSQHVQGRLKSRTKEEIADINAKYAPRTGMPVSSEYQLMVGGDPYKVLECPHLTGKKVEARRFCAKYSLDDQVLENQRDMSLEDVFKELRKTREAMLRSILGRVGQAPVIEPPFNFSYGCNIVVGDNFYANVNLRVMDSALVVFGNNVLIGPNVTIVTELHPKDIESRINVYSSPVVIEDNCWIAVNAVILPGVTIGKGSVIGAGSVVAKDIPPGSFSSNRTSSIQQVTLFLFLYTTVSINTTKETRSGGTVSDMDKFYVYTYAATAWLAIQGLTLAATPRLIVTLLLDDTRAVPTDIETYLSRSLGLALLAIAMLVISLSGLLPLTSPTDAISVDETDARAPFATSTILITTLLHGALAFYNYTCYISSSQTALGLGMIGSTIVAATGVWCLLFGTGKGRGSYYCPKLYDYQRTAQDDSGLVPNRYLVVQRLPGVFLTKNSFWCLSLPERSEIREFLWPFINCLNKGIRNFEDDISKIQSQQQDDEWHDTLWIYWGFLDRKKPGWYFDKFDDGKKLNPAMWDLPGSLSLGSTLPSGFDHNDPQSFQGFSHSIEHATTAFPIQQTVVQSPRPGNFDPRDTNANNPRYQAPPLSRPNQGMTPTASNSTNMGPNQTTQRSIAPASSSRSTDDVGELTWMPPLNPSLSEAIVNRTPTPQSHEAAGSFLSGPGAVVENKDSHFGSMKIVPNPPDLDAWRDRLFNVDEPITLTEDQFKTYFPHVDNVYSHRSTQKYKRKPFVSHYWDCRLKGRPPGTPKSDDPNKKKRKRTARERDLCDVKIKITEHYPGTTSAAADSELGEAMDILSTVSHSTATAAYFASGAHSREGQHQQQQPFGILTPSPALPAAHPGSRGQKYYTIQRVNGNGGNGKTDGVGGGHRHTLEESDRVKKNSVHRHLLKASKEKKDVWILGAGPQLFEMEIGSVMRATCFSNIWMNSTWGFRFSHQATQSSGLIVVSGLTISNGASAEELKADIAKLVNASHVQGPFFLGPAMSYVDIQIAPWILRLSRVLKPFRGWSESEMGTRWANWVQAVEENEYVMATTSSDEFYLDSYAQYFEPVQKN</sequence>
<dbReference type="PANTHER" id="PTHR23416:SF23">
    <property type="entry name" value="ACETYLTRANSFERASE C18B11.09C-RELATED"/>
    <property type="match status" value="1"/>
</dbReference>
<feature type="region of interest" description="Disordered" evidence="3">
    <location>
        <begin position="780"/>
        <end position="806"/>
    </location>
</feature>
<dbReference type="AlphaFoldDB" id="A0A0U1LR53"/>
<keyword evidence="4" id="KW-1133">Transmembrane helix</keyword>
<keyword evidence="6" id="KW-1185">Reference proteome</keyword>
<dbReference type="GO" id="GO:0008374">
    <property type="term" value="F:O-acyltransferase activity"/>
    <property type="evidence" value="ECO:0007669"/>
    <property type="project" value="TreeGrafter"/>
</dbReference>
<reference evidence="5 6" key="1">
    <citation type="submission" date="2015-04" db="EMBL/GenBank/DDBJ databases">
        <authorList>
            <person name="Syromyatnikov M.Y."/>
            <person name="Popov V.N."/>
        </authorList>
    </citation>
    <scope>NUCLEOTIDE SEQUENCE [LARGE SCALE GENOMIC DNA]</scope>
    <source>
        <strain evidence="5">WF-38-12</strain>
    </source>
</reference>
<feature type="compositionally biased region" description="Basic and acidic residues" evidence="3">
    <location>
        <begin position="913"/>
        <end position="922"/>
    </location>
</feature>
<evidence type="ECO:0000313" key="5">
    <source>
        <dbReference type="EMBL" id="CRG84822.1"/>
    </source>
</evidence>
<feature type="region of interest" description="Disordered" evidence="3">
    <location>
        <begin position="1"/>
        <end position="48"/>
    </location>
</feature>
<evidence type="ECO:0000313" key="6">
    <source>
        <dbReference type="Proteomes" id="UP000054383"/>
    </source>
</evidence>
<dbReference type="OrthoDB" id="4951845at2759"/>
<dbReference type="PROSITE" id="PS00101">
    <property type="entry name" value="HEXAPEP_TRANSFERASES"/>
    <property type="match status" value="1"/>
</dbReference>
<dbReference type="InterPro" id="IPR001451">
    <property type="entry name" value="Hexapep"/>
</dbReference>
<feature type="transmembrane region" description="Helical" evidence="4">
    <location>
        <begin position="410"/>
        <end position="432"/>
    </location>
</feature>
<dbReference type="PANTHER" id="PTHR23416">
    <property type="entry name" value="SIALIC ACID SYNTHASE-RELATED"/>
    <property type="match status" value="1"/>
</dbReference>
<keyword evidence="4" id="KW-0812">Transmembrane</keyword>
<feature type="compositionally biased region" description="Polar residues" evidence="3">
    <location>
        <begin position="21"/>
        <end position="33"/>
    </location>
</feature>
<dbReference type="SUPFAM" id="SSF51161">
    <property type="entry name" value="Trimeric LpxA-like enzymes"/>
    <property type="match status" value="1"/>
</dbReference>
<feature type="region of interest" description="Disordered" evidence="3">
    <location>
        <begin position="897"/>
        <end position="922"/>
    </location>
</feature>
<dbReference type="InterPro" id="IPR011004">
    <property type="entry name" value="Trimer_LpxA-like_sf"/>
</dbReference>
<dbReference type="Pfam" id="PF00132">
    <property type="entry name" value="Hexapep"/>
    <property type="match status" value="1"/>
</dbReference>
<evidence type="ECO:0000256" key="3">
    <source>
        <dbReference type="SAM" id="MobiDB-lite"/>
    </source>
</evidence>
<protein>
    <submittedName>
        <fullName evidence="5">Putative acetyltransferase C18B11,09c</fullName>
    </submittedName>
</protein>
<dbReference type="CDD" id="cd00299">
    <property type="entry name" value="GST_C_family"/>
    <property type="match status" value="1"/>
</dbReference>
<dbReference type="EMBL" id="CVMT01000002">
    <property type="protein sequence ID" value="CRG84822.1"/>
    <property type="molecule type" value="Genomic_DNA"/>
</dbReference>
<dbReference type="STRING" id="28573.A0A0U1LR53"/>
<comment type="similarity">
    <text evidence="1">Belongs to the transferase hexapeptide repeat family.</text>
</comment>
<dbReference type="Proteomes" id="UP000054383">
    <property type="component" value="Unassembled WGS sequence"/>
</dbReference>
<dbReference type="Gene3D" id="1.20.1050.10">
    <property type="match status" value="1"/>
</dbReference>
<evidence type="ECO:0000256" key="2">
    <source>
        <dbReference type="ARBA" id="ARBA00022679"/>
    </source>
</evidence>
<feature type="compositionally biased region" description="Basic residues" evidence="3">
    <location>
        <begin position="1"/>
        <end position="10"/>
    </location>
</feature>
<name>A0A0U1LR53_TALIS</name>
<proteinExistence type="inferred from homology"/>
<accession>A0A0U1LR53</accession>
<feature type="transmembrane region" description="Helical" evidence="4">
    <location>
        <begin position="341"/>
        <end position="360"/>
    </location>
</feature>
<feature type="transmembrane region" description="Helical" evidence="4">
    <location>
        <begin position="294"/>
        <end position="320"/>
    </location>
</feature>
<keyword evidence="2 5" id="KW-0808">Transferase</keyword>
<dbReference type="InterPro" id="IPR018357">
    <property type="entry name" value="Hexapep_transf_CS"/>
</dbReference>
<feature type="transmembrane region" description="Helical" evidence="4">
    <location>
        <begin position="380"/>
        <end position="398"/>
    </location>
</feature>
<dbReference type="SUPFAM" id="SSF47616">
    <property type="entry name" value="GST C-terminal domain-like"/>
    <property type="match status" value="1"/>
</dbReference>
<keyword evidence="4" id="KW-0472">Membrane</keyword>
<feature type="region of interest" description="Disordered" evidence="3">
    <location>
        <begin position="603"/>
        <end position="667"/>
    </location>
</feature>
<feature type="compositionally biased region" description="Gly residues" evidence="3">
    <location>
        <begin position="897"/>
        <end position="909"/>
    </location>
</feature>
<dbReference type="InterPro" id="IPR036282">
    <property type="entry name" value="Glutathione-S-Trfase_C_sf"/>
</dbReference>
<organism evidence="5 6">
    <name type="scientific">Talaromyces islandicus</name>
    <name type="common">Penicillium islandicum</name>
    <dbReference type="NCBI Taxonomy" id="28573"/>
    <lineage>
        <taxon>Eukaryota</taxon>
        <taxon>Fungi</taxon>
        <taxon>Dikarya</taxon>
        <taxon>Ascomycota</taxon>
        <taxon>Pezizomycotina</taxon>
        <taxon>Eurotiomycetes</taxon>
        <taxon>Eurotiomycetidae</taxon>
        <taxon>Eurotiales</taxon>
        <taxon>Trichocomaceae</taxon>
        <taxon>Talaromyces</taxon>
        <taxon>Talaromyces sect. Islandici</taxon>
    </lineage>
</organism>
<dbReference type="InterPro" id="IPR051159">
    <property type="entry name" value="Hexapeptide_acetyltransf"/>
</dbReference>
<gene>
    <name evidence="5" type="ORF">PISL3812_02012</name>
</gene>
<evidence type="ECO:0000256" key="4">
    <source>
        <dbReference type="SAM" id="Phobius"/>
    </source>
</evidence>
<evidence type="ECO:0000256" key="1">
    <source>
        <dbReference type="ARBA" id="ARBA00007274"/>
    </source>
</evidence>
<dbReference type="Gene3D" id="2.160.10.10">
    <property type="entry name" value="Hexapeptide repeat proteins"/>
    <property type="match status" value="1"/>
</dbReference>